<keyword evidence="3" id="KW-1185">Reference proteome</keyword>
<evidence type="ECO:0000259" key="1">
    <source>
        <dbReference type="Pfam" id="PF01370"/>
    </source>
</evidence>
<evidence type="ECO:0000313" key="3">
    <source>
        <dbReference type="Proteomes" id="UP000516320"/>
    </source>
</evidence>
<protein>
    <submittedName>
        <fullName evidence="2">NAD-dependent epimerase/dehydratase family protein</fullName>
    </submittedName>
</protein>
<reference evidence="2 3" key="1">
    <citation type="submission" date="2019-12" db="EMBL/GenBank/DDBJ databases">
        <title>Corynebacterium sp. nov., isolated from feces of the Anser Albifrons in China.</title>
        <authorList>
            <person name="Liu Q."/>
        </authorList>
    </citation>
    <scope>NUCLEOTIDE SEQUENCE [LARGE SCALE GENOMIC DNA]</scope>
    <source>
        <strain evidence="2 3">4H37-19</strain>
    </source>
</reference>
<dbReference type="Gene3D" id="3.40.50.720">
    <property type="entry name" value="NAD(P)-binding Rossmann-like Domain"/>
    <property type="match status" value="1"/>
</dbReference>
<dbReference type="SUPFAM" id="SSF51735">
    <property type="entry name" value="NAD(P)-binding Rossmann-fold domains"/>
    <property type="match status" value="1"/>
</dbReference>
<organism evidence="2 3">
    <name type="scientific">Corynebacterium poyangense</name>
    <dbReference type="NCBI Taxonomy" id="2684405"/>
    <lineage>
        <taxon>Bacteria</taxon>
        <taxon>Bacillati</taxon>
        <taxon>Actinomycetota</taxon>
        <taxon>Actinomycetes</taxon>
        <taxon>Mycobacteriales</taxon>
        <taxon>Corynebacteriaceae</taxon>
        <taxon>Corynebacterium</taxon>
    </lineage>
</organism>
<dbReference type="RefSeq" id="WP_187974657.1">
    <property type="nucleotide sequence ID" value="NZ_CP046884.1"/>
</dbReference>
<dbReference type="InterPro" id="IPR036291">
    <property type="entry name" value="NAD(P)-bd_dom_sf"/>
</dbReference>
<evidence type="ECO:0000313" key="2">
    <source>
        <dbReference type="EMBL" id="QNQ89202.1"/>
    </source>
</evidence>
<proteinExistence type="predicted"/>
<dbReference type="PANTHER" id="PTHR43245">
    <property type="entry name" value="BIFUNCTIONAL POLYMYXIN RESISTANCE PROTEIN ARNA"/>
    <property type="match status" value="1"/>
</dbReference>
<dbReference type="Pfam" id="PF01370">
    <property type="entry name" value="Epimerase"/>
    <property type="match status" value="1"/>
</dbReference>
<dbReference type="InterPro" id="IPR001509">
    <property type="entry name" value="Epimerase_deHydtase"/>
</dbReference>
<dbReference type="EMBL" id="CP046884">
    <property type="protein sequence ID" value="QNQ89202.1"/>
    <property type="molecule type" value="Genomic_DNA"/>
</dbReference>
<accession>A0A7H0SKX7</accession>
<dbReference type="AlphaFoldDB" id="A0A7H0SKX7"/>
<gene>
    <name evidence="2" type="ORF">GP475_00065</name>
</gene>
<dbReference type="InterPro" id="IPR050177">
    <property type="entry name" value="Lipid_A_modif_metabolic_enz"/>
</dbReference>
<sequence>MKIVVTGGSGRVGRYVLARLADQHEVTNADLIPCEVGPENSSPPSVKFVRTDVMDLDSVRRAVTGADAIIHLAAIDFDWNAKPETYITVNTIGTWNVLQAAQEAAIKKVVLCSSVSACGLSEMRPNWRPLSLPVTETHDLSPVQPYSISKQLMENMGKAMATGTDMSVICIRPMAVVLKETLPEFLEFIDDPDTHWLYYYVWAGDLAALFQAAVENTTIKFGIYFGSADDTCRSDPTLDWYKDKIQNKPVIDEKYYDENPRASIFSNHSAKKDLAWSPTTNFINFRTEKERTENE</sequence>
<dbReference type="Proteomes" id="UP000516320">
    <property type="component" value="Chromosome"/>
</dbReference>
<name>A0A7H0SKX7_9CORY</name>
<feature type="domain" description="NAD-dependent epimerase/dehydratase" evidence="1">
    <location>
        <begin position="3"/>
        <end position="177"/>
    </location>
</feature>
<dbReference type="KEGG" id="cpoy:GP475_00065"/>